<gene>
    <name evidence="1" type="ORF">A1356_01110</name>
</gene>
<organism evidence="1 2">
    <name type="scientific">Methylomonas koyamae</name>
    <dbReference type="NCBI Taxonomy" id="702114"/>
    <lineage>
        <taxon>Bacteria</taxon>
        <taxon>Pseudomonadati</taxon>
        <taxon>Pseudomonadota</taxon>
        <taxon>Gammaproteobacteria</taxon>
        <taxon>Methylococcales</taxon>
        <taxon>Methylococcaceae</taxon>
        <taxon>Methylomonas</taxon>
    </lineage>
</organism>
<dbReference type="Proteomes" id="UP000077734">
    <property type="component" value="Unassembled WGS sequence"/>
</dbReference>
<accession>A0AA91DB05</accession>
<dbReference type="AlphaFoldDB" id="A0AA91DB05"/>
<name>A0AA91DB05_9GAMM</name>
<evidence type="ECO:0000313" key="2">
    <source>
        <dbReference type="Proteomes" id="UP000077734"/>
    </source>
</evidence>
<sequence>MFDRRTRETRLSSPQSPVPLSILSLYTILTEGADWRSMDAEGRAIQERLPKPRRYLFGTDLNGR</sequence>
<protein>
    <submittedName>
        <fullName evidence="1">Uncharacterized protein</fullName>
    </submittedName>
</protein>
<evidence type="ECO:0000313" key="1">
    <source>
        <dbReference type="EMBL" id="OAI24339.1"/>
    </source>
</evidence>
<proteinExistence type="predicted"/>
<keyword evidence="2" id="KW-1185">Reference proteome</keyword>
<dbReference type="EMBL" id="LUUL01000091">
    <property type="protein sequence ID" value="OAI24339.1"/>
    <property type="molecule type" value="Genomic_DNA"/>
</dbReference>
<reference evidence="1 2" key="1">
    <citation type="submission" date="2016-03" db="EMBL/GenBank/DDBJ databases">
        <authorList>
            <person name="Heylen K."/>
            <person name="De Vos P."/>
            <person name="Vekeman B."/>
        </authorList>
    </citation>
    <scope>NUCLEOTIDE SEQUENCE [LARGE SCALE GENOMIC DNA]</scope>
    <source>
        <strain evidence="1 2">R-49807</strain>
    </source>
</reference>
<comment type="caution">
    <text evidence="1">The sequence shown here is derived from an EMBL/GenBank/DDBJ whole genome shotgun (WGS) entry which is preliminary data.</text>
</comment>